<proteinExistence type="predicted"/>
<reference evidence="2" key="1">
    <citation type="journal article" date="2020" name="New Phytol.">
        <title>Comparative genomics reveals dynamic genome evolution in host specialist ectomycorrhizal fungi.</title>
        <authorList>
            <person name="Lofgren L.A."/>
            <person name="Nguyen N.H."/>
            <person name="Vilgalys R."/>
            <person name="Ruytinx J."/>
            <person name="Liao H.L."/>
            <person name="Branco S."/>
            <person name="Kuo A."/>
            <person name="LaButti K."/>
            <person name="Lipzen A."/>
            <person name="Andreopoulos W."/>
            <person name="Pangilinan J."/>
            <person name="Riley R."/>
            <person name="Hundley H."/>
            <person name="Na H."/>
            <person name="Barry K."/>
            <person name="Grigoriev I.V."/>
            <person name="Stajich J.E."/>
            <person name="Kennedy P.G."/>
        </authorList>
    </citation>
    <scope>NUCLEOTIDE SEQUENCE</scope>
    <source>
        <strain evidence="2">FC423</strain>
    </source>
</reference>
<comment type="caution">
    <text evidence="2">The sequence shown here is derived from an EMBL/GenBank/DDBJ whole genome shotgun (WGS) entry which is preliminary data.</text>
</comment>
<dbReference type="InterPro" id="IPR036736">
    <property type="entry name" value="ACP-like_sf"/>
</dbReference>
<keyword evidence="3" id="KW-1185">Reference proteome</keyword>
<dbReference type="PROSITE" id="PS50075">
    <property type="entry name" value="CARRIER"/>
    <property type="match status" value="1"/>
</dbReference>
<dbReference type="EMBL" id="JABBWM010000058">
    <property type="protein sequence ID" value="KAG2099303.1"/>
    <property type="molecule type" value="Genomic_DNA"/>
</dbReference>
<dbReference type="Proteomes" id="UP000823399">
    <property type="component" value="Unassembled WGS sequence"/>
</dbReference>
<sequence length="302" mass="34779">ARSVSFVVPSIETEKVFIKIYASIFKLVESEASMSDNFFEIGGTSLDAIWLEREGEKQFDLPDIPVIQILKHLVLSSLAHYVDSTHSKDTQMRKVFIFLNLARYFQNERPFYAFRARGFDSGHPPFTSMDEMVSYYVAAAKRIQATLEAMGEEVKFFAPINISPNISYRMRELNWMTASLNFLFTRQQQLEFVWTLSPPERVIELQLTLKKLDKWTNVATSLINCGVDYTPTCSVSTVDVFYTTPFAGSDVDWLNNQLKPWTGWSRGEASYILVPENTTLVDFEYVPQFQKTFRSRLEARGL</sequence>
<evidence type="ECO:0000313" key="2">
    <source>
        <dbReference type="EMBL" id="KAG2099303.1"/>
    </source>
</evidence>
<dbReference type="OrthoDB" id="10253869at2759"/>
<organism evidence="2 3">
    <name type="scientific">Suillus discolor</name>
    <dbReference type="NCBI Taxonomy" id="1912936"/>
    <lineage>
        <taxon>Eukaryota</taxon>
        <taxon>Fungi</taxon>
        <taxon>Dikarya</taxon>
        <taxon>Basidiomycota</taxon>
        <taxon>Agaricomycotina</taxon>
        <taxon>Agaricomycetes</taxon>
        <taxon>Agaricomycetidae</taxon>
        <taxon>Boletales</taxon>
        <taxon>Suillineae</taxon>
        <taxon>Suillaceae</taxon>
        <taxon>Suillus</taxon>
    </lineage>
</organism>
<protein>
    <recommendedName>
        <fullName evidence="1">Carrier domain-containing protein</fullName>
    </recommendedName>
</protein>
<dbReference type="SUPFAM" id="SSF47336">
    <property type="entry name" value="ACP-like"/>
    <property type="match status" value="1"/>
</dbReference>
<name>A0A9P7EZC9_9AGAM</name>
<dbReference type="InterPro" id="IPR009081">
    <property type="entry name" value="PP-bd_ACP"/>
</dbReference>
<accession>A0A9P7EZC9</accession>
<gene>
    <name evidence="2" type="ORF">F5147DRAFT_814431</name>
</gene>
<dbReference type="RefSeq" id="XP_041289190.1">
    <property type="nucleotide sequence ID" value="XM_041443520.1"/>
</dbReference>
<feature type="domain" description="Carrier" evidence="1">
    <location>
        <begin position="8"/>
        <end position="86"/>
    </location>
</feature>
<dbReference type="Gene3D" id="3.40.50.1820">
    <property type="entry name" value="alpha/beta hydrolase"/>
    <property type="match status" value="1"/>
</dbReference>
<evidence type="ECO:0000259" key="1">
    <source>
        <dbReference type="PROSITE" id="PS50075"/>
    </source>
</evidence>
<dbReference type="GeneID" id="64705779"/>
<dbReference type="AlphaFoldDB" id="A0A9P7EZC9"/>
<dbReference type="SUPFAM" id="SSF53474">
    <property type="entry name" value="alpha/beta-Hydrolases"/>
    <property type="match status" value="1"/>
</dbReference>
<evidence type="ECO:0000313" key="3">
    <source>
        <dbReference type="Proteomes" id="UP000823399"/>
    </source>
</evidence>
<dbReference type="InterPro" id="IPR029058">
    <property type="entry name" value="AB_hydrolase_fold"/>
</dbReference>
<feature type="non-terminal residue" evidence="2">
    <location>
        <position position="302"/>
    </location>
</feature>
<dbReference type="Gene3D" id="1.10.1200.10">
    <property type="entry name" value="ACP-like"/>
    <property type="match status" value="1"/>
</dbReference>